<dbReference type="RefSeq" id="XP_055873008.1">
    <property type="nucleotide sequence ID" value="XM_056017033.1"/>
</dbReference>
<reference evidence="3" key="1">
    <citation type="submission" date="2025-08" db="UniProtKB">
        <authorList>
            <consortium name="RefSeq"/>
        </authorList>
    </citation>
    <scope>IDENTIFICATION</scope>
</reference>
<keyword evidence="2" id="KW-1185">Reference proteome</keyword>
<dbReference type="OrthoDB" id="10038545at2759"/>
<dbReference type="AlphaFoldDB" id="A0A9W2ZDH9"/>
<protein>
    <submittedName>
        <fullName evidence="3">Uncharacterized protein LOC106062814</fullName>
    </submittedName>
</protein>
<evidence type="ECO:0000256" key="1">
    <source>
        <dbReference type="SAM" id="MobiDB-lite"/>
    </source>
</evidence>
<dbReference type="Proteomes" id="UP001165740">
    <property type="component" value="Chromosome 18"/>
</dbReference>
<evidence type="ECO:0000313" key="2">
    <source>
        <dbReference type="Proteomes" id="UP001165740"/>
    </source>
</evidence>
<sequence>MGNKSSKEKSKRTIHTGQQRFKMGNKSSKEKSKRTIHTDDAVKGVTDAKFKKEIFMSSFSNEKKISRCISYVLTSSSASDLDSNLEDSTKKSSYKRSSFRRHESVTKYLKVLNCSTVSLNIYGRILDDSDQIDSGCHEVQVLNTDDVQEIKHSFLTCKKNPDHHQFIPVDNFDLKHLPSRCRDDDWYNLIKAASTLSVRLAVKCVSNQRPPFWPDKQRPYPFYGTPDNNRVRFGSGAIEQVTKYIRSENDVCPCKDCRFSASPKQSWGLVRVSTATHVVFDDLEAKHTTCRLFYDNETSPGVDLEVIKVDTSDVTSDSCVS</sequence>
<gene>
    <name evidence="3" type="primary">LOC106062814</name>
</gene>
<accession>A0A9W2ZDH9</accession>
<proteinExistence type="predicted"/>
<organism evidence="2 3">
    <name type="scientific">Biomphalaria glabrata</name>
    <name type="common">Bloodfluke planorb</name>
    <name type="synonym">Freshwater snail</name>
    <dbReference type="NCBI Taxonomy" id="6526"/>
    <lineage>
        <taxon>Eukaryota</taxon>
        <taxon>Metazoa</taxon>
        <taxon>Spiralia</taxon>
        <taxon>Lophotrochozoa</taxon>
        <taxon>Mollusca</taxon>
        <taxon>Gastropoda</taxon>
        <taxon>Heterobranchia</taxon>
        <taxon>Euthyneura</taxon>
        <taxon>Panpulmonata</taxon>
        <taxon>Hygrophila</taxon>
        <taxon>Lymnaeoidea</taxon>
        <taxon>Planorbidae</taxon>
        <taxon>Biomphalaria</taxon>
    </lineage>
</organism>
<name>A0A9W2ZDH9_BIOGL</name>
<evidence type="ECO:0000313" key="3">
    <source>
        <dbReference type="RefSeq" id="XP_055873008.1"/>
    </source>
</evidence>
<dbReference type="GeneID" id="106062814"/>
<feature type="region of interest" description="Disordered" evidence="1">
    <location>
        <begin position="1"/>
        <end position="38"/>
    </location>
</feature>